<gene>
    <name evidence="3" type="ORF">GCK32_000673</name>
</gene>
<dbReference type="InterPro" id="IPR041588">
    <property type="entry name" value="Integrase_H2C2"/>
</dbReference>
<keyword evidence="4" id="KW-1185">Reference proteome</keyword>
<dbReference type="EMBL" id="WIXE01008497">
    <property type="protein sequence ID" value="KAK5979286.1"/>
    <property type="molecule type" value="Genomic_DNA"/>
</dbReference>
<dbReference type="AlphaFoldDB" id="A0AAN8FI81"/>
<evidence type="ECO:0000259" key="2">
    <source>
        <dbReference type="Pfam" id="PF17921"/>
    </source>
</evidence>
<name>A0AAN8FI81_TRICO</name>
<evidence type="ECO:0000256" key="1">
    <source>
        <dbReference type="SAM" id="MobiDB-lite"/>
    </source>
</evidence>
<dbReference type="PANTHER" id="PTHR47331">
    <property type="entry name" value="PHD-TYPE DOMAIN-CONTAINING PROTEIN"/>
    <property type="match status" value="1"/>
</dbReference>
<protein>
    <recommendedName>
        <fullName evidence="2">Integrase zinc-binding domain-containing protein</fullName>
    </recommendedName>
</protein>
<feature type="domain" description="Integrase zinc-binding" evidence="2">
    <location>
        <begin position="178"/>
        <end position="212"/>
    </location>
</feature>
<dbReference type="Pfam" id="PF17921">
    <property type="entry name" value="Integrase_H2C2"/>
    <property type="match status" value="1"/>
</dbReference>
<feature type="region of interest" description="Disordered" evidence="1">
    <location>
        <begin position="24"/>
        <end position="52"/>
    </location>
</feature>
<reference evidence="3 4" key="1">
    <citation type="submission" date="2019-10" db="EMBL/GenBank/DDBJ databases">
        <title>Assembly and Annotation for the nematode Trichostrongylus colubriformis.</title>
        <authorList>
            <person name="Martin J."/>
        </authorList>
    </citation>
    <scope>NUCLEOTIDE SEQUENCE [LARGE SCALE GENOMIC DNA]</scope>
    <source>
        <strain evidence="3">G859</strain>
        <tissue evidence="3">Whole worm</tissue>
    </source>
</reference>
<dbReference type="Proteomes" id="UP001331761">
    <property type="component" value="Unassembled WGS sequence"/>
</dbReference>
<sequence length="213" mass="24104">MWWVGPSFLHKSIAELLKLKTTSTPCSSGEEGNESFEIGTISTKSPVPSEDDDLVSERQATTLTKAKRILAYVLRFVRVATLQVHTRCPGRIKISTPFKETMDLSTTILTAKELKCAEKVLLRHYQQTRIKPALLQKLCKLNVQSDSEGIMRCYGRLGKSEMGNEAKYPILVLRKTLLSQLIIQETHLCGHPGINHTMSIIRQKFWIPQLRAK</sequence>
<evidence type="ECO:0000313" key="4">
    <source>
        <dbReference type="Proteomes" id="UP001331761"/>
    </source>
</evidence>
<organism evidence="3 4">
    <name type="scientific">Trichostrongylus colubriformis</name>
    <name type="common">Black scour worm</name>
    <dbReference type="NCBI Taxonomy" id="6319"/>
    <lineage>
        <taxon>Eukaryota</taxon>
        <taxon>Metazoa</taxon>
        <taxon>Ecdysozoa</taxon>
        <taxon>Nematoda</taxon>
        <taxon>Chromadorea</taxon>
        <taxon>Rhabditida</taxon>
        <taxon>Rhabditina</taxon>
        <taxon>Rhabditomorpha</taxon>
        <taxon>Strongyloidea</taxon>
        <taxon>Trichostrongylidae</taxon>
        <taxon>Trichostrongylus</taxon>
    </lineage>
</organism>
<comment type="caution">
    <text evidence="3">The sequence shown here is derived from an EMBL/GenBank/DDBJ whole genome shotgun (WGS) entry which is preliminary data.</text>
</comment>
<proteinExistence type="predicted"/>
<dbReference type="Gene3D" id="1.10.340.70">
    <property type="match status" value="1"/>
</dbReference>
<accession>A0AAN8FI81</accession>
<evidence type="ECO:0000313" key="3">
    <source>
        <dbReference type="EMBL" id="KAK5979286.1"/>
    </source>
</evidence>